<evidence type="ECO:0000259" key="1">
    <source>
        <dbReference type="Pfam" id="PF13175"/>
    </source>
</evidence>
<accession>A0A8H9TUI5</accession>
<dbReference type="EMBL" id="DACSDU010000003">
    <property type="protein sequence ID" value="HAT1584784.1"/>
    <property type="molecule type" value="Genomic_DNA"/>
</dbReference>
<feature type="domain" description="Endonuclease GajA/Old nuclease/RecF-like AAA" evidence="1">
    <location>
        <begin position="1"/>
        <end position="96"/>
    </location>
</feature>
<dbReference type="InterPro" id="IPR051396">
    <property type="entry name" value="Bact_Antivir_Def_Nuclease"/>
</dbReference>
<dbReference type="InterPro" id="IPR041685">
    <property type="entry name" value="AAA_GajA/Old/RecF-like"/>
</dbReference>
<dbReference type="Pfam" id="PF20469">
    <property type="entry name" value="OLD-like_TOPRIM"/>
    <property type="match status" value="1"/>
</dbReference>
<protein>
    <submittedName>
        <fullName evidence="3">AAA family ATPase</fullName>
    </submittedName>
</protein>
<dbReference type="InterPro" id="IPR034139">
    <property type="entry name" value="TOPRIM_OLD"/>
</dbReference>
<name>A0A8H9TUI5_9ENTR</name>
<dbReference type="PANTHER" id="PTHR43581">
    <property type="entry name" value="ATP/GTP PHOSPHATASE"/>
    <property type="match status" value="1"/>
</dbReference>
<gene>
    <name evidence="3" type="ORF">I8Y00_001098</name>
</gene>
<evidence type="ECO:0000313" key="3">
    <source>
        <dbReference type="EMBL" id="HAT1584784.1"/>
    </source>
</evidence>
<dbReference type="Proteomes" id="UP000864563">
    <property type="component" value="Unassembled WGS sequence"/>
</dbReference>
<dbReference type="Gene3D" id="3.40.50.300">
    <property type="entry name" value="P-loop containing nucleotide triphosphate hydrolases"/>
    <property type="match status" value="1"/>
</dbReference>
<dbReference type="CDD" id="cd01026">
    <property type="entry name" value="TOPRIM_OLD"/>
    <property type="match status" value="1"/>
</dbReference>
<dbReference type="SUPFAM" id="SSF52540">
    <property type="entry name" value="P-loop containing nucleoside triphosphate hydrolases"/>
    <property type="match status" value="1"/>
</dbReference>
<dbReference type="CDD" id="cd00267">
    <property type="entry name" value="ABC_ATPase"/>
    <property type="match status" value="1"/>
</dbReference>
<evidence type="ECO:0000259" key="2">
    <source>
        <dbReference type="Pfam" id="PF20469"/>
    </source>
</evidence>
<sequence length="690" mass="76697">MRIHQVQIKNFRLLADVELVLEEQTTVIVGRNNSGKTSLSEIIRRFLADGSATFQLEDFSSSCYDRFCDALKALNEGEEDHVIRDLVPAIELRLKFQYDSTQPQLGPLSPFVIDLDPACTEALVVVRYELKDGQLARFLEGQPTEPLTQETRIAFFRALRERIPNDFCVKIWAEDPNDPENHRDLQSSALRGLIKSGFINAQRGLDDVTSRESDVLAKTVEHLFATASSASADTADKQIADALKGAVQDIQTQIDTNFGSQLKSLIPALKTFGYPGLGGQELHTETLLDLRKLLSNFTKVRYSGYSGVTLPESYNGLGTRNLIFILLQLAGFYKAFRAEVTEPGVHLIFIEEPEAHLHPQMQEVFIRQLAKIVQQLVDGTEDRSPWPVQFVVSTHSSHIANAAGFESIRYFLGATVQGTQEGVRTTKIKDLRKGLRHIPTEDRNFLHQYMTLTRCDLFFADKAILVEGLSERLLLPAIIKKLESAEPERPKLSSQYATVMEVGGAYAHLFFELLAFLELQSLIITDLDAVLAPRGKACAVHLGTYSSNACLKAWFSEDTPFTLAGLIAKSDDDKARNGNRIAYQCAEVTDGPCGRTFEDAFILANSALFGLVGRNTQELEIEARDKAAEWKKSEFALKYAITEAEWNAPKYIVDGIRWLAGSNEPMTQDPVLAQVVEAATSIEEGASADV</sequence>
<dbReference type="PANTHER" id="PTHR43581:SF2">
    <property type="entry name" value="EXCINUCLEASE ATPASE SUBUNIT"/>
    <property type="match status" value="1"/>
</dbReference>
<organism evidence="3">
    <name type="scientific">Citrobacter farmeri</name>
    <dbReference type="NCBI Taxonomy" id="67824"/>
    <lineage>
        <taxon>Bacteria</taxon>
        <taxon>Pseudomonadati</taxon>
        <taxon>Pseudomonadota</taxon>
        <taxon>Gammaproteobacteria</taxon>
        <taxon>Enterobacterales</taxon>
        <taxon>Enterobacteriaceae</taxon>
        <taxon>Citrobacter</taxon>
    </lineage>
</organism>
<dbReference type="RefSeq" id="WP_174349319.1">
    <property type="nucleotide sequence ID" value="NZ_JAAMQE010000001.1"/>
</dbReference>
<feature type="domain" description="Endonuclease GajA/Old nuclease/RecF-like AAA" evidence="1">
    <location>
        <begin position="170"/>
        <end position="400"/>
    </location>
</feature>
<dbReference type="Pfam" id="PF13175">
    <property type="entry name" value="AAA_15"/>
    <property type="match status" value="2"/>
</dbReference>
<reference evidence="3" key="1">
    <citation type="journal article" date="2018" name="Genome Biol.">
        <title>SKESA: strategic k-mer extension for scrupulous assemblies.</title>
        <authorList>
            <person name="Souvorov A."/>
            <person name="Agarwala R."/>
            <person name="Lipman D.J."/>
        </authorList>
    </citation>
    <scope>NUCLEOTIDE SEQUENCE</scope>
    <source>
        <strain evidence="3">YDC697-2</strain>
    </source>
</reference>
<proteinExistence type="predicted"/>
<dbReference type="AlphaFoldDB" id="A0A8H9TUI5"/>
<reference evidence="3" key="2">
    <citation type="submission" date="2020-11" db="EMBL/GenBank/DDBJ databases">
        <authorList>
            <consortium name="NCBI Pathogen Detection Project"/>
        </authorList>
    </citation>
    <scope>NUCLEOTIDE SEQUENCE</scope>
    <source>
        <strain evidence="3">YDC697-2</strain>
    </source>
</reference>
<comment type="caution">
    <text evidence="3">The sequence shown here is derived from an EMBL/GenBank/DDBJ whole genome shotgun (WGS) entry which is preliminary data.</text>
</comment>
<dbReference type="InterPro" id="IPR027417">
    <property type="entry name" value="P-loop_NTPase"/>
</dbReference>
<feature type="domain" description="OLD protein-like TOPRIM" evidence="2">
    <location>
        <begin position="458"/>
        <end position="528"/>
    </location>
</feature>